<reference evidence="3" key="1">
    <citation type="submission" date="2010-08" db="EMBL/GenBank/DDBJ databases">
        <authorList>
            <consortium name="Caenorhabditis japonica Sequencing Consortium"/>
            <person name="Wilson R.K."/>
        </authorList>
    </citation>
    <scope>NUCLEOTIDE SEQUENCE [LARGE SCALE GENOMIC DNA]</scope>
    <source>
        <strain evidence="3">DF5081</strain>
    </source>
</reference>
<organism evidence="2 3">
    <name type="scientific">Caenorhabditis japonica</name>
    <dbReference type="NCBI Taxonomy" id="281687"/>
    <lineage>
        <taxon>Eukaryota</taxon>
        <taxon>Metazoa</taxon>
        <taxon>Ecdysozoa</taxon>
        <taxon>Nematoda</taxon>
        <taxon>Chromadorea</taxon>
        <taxon>Rhabditida</taxon>
        <taxon>Rhabditina</taxon>
        <taxon>Rhabditomorpha</taxon>
        <taxon>Rhabditoidea</taxon>
        <taxon>Rhabditidae</taxon>
        <taxon>Peloderinae</taxon>
        <taxon>Caenorhabditis</taxon>
    </lineage>
</organism>
<name>A0A8R1E0L9_CAEJA</name>
<sequence>MCKQRKGHDFEKVYLHFTPRDARNFKPKQVFDNKWIIMKNSGKRGDAHCYDVSDKKGKEFGKLYVEVSEEGVGNIVNQIEFAHKQFSLGNSHRFPSILDVGIINNHIYYMVLLNRPGPTMSALFEMSMNFSPITVAFIAFDLISVAELLTSSGYVLRYFDPKQWKFDVKSRTFFLADLTDVIVISDKRYRLFSESLFGSGDNGDLQWNNFNDVTYAPIAFHSDGINHRMSEFDMLESLLYVIYKLARGNLPWQHLTNEQKIMEMKVTFMNCPPEMDRIESDEELWLDTAFRNITEYMKLARKTQEKLEKLPVRDGAWCPNGARAGALLSTIKYCEILDDFHRVVISGRPVWSVYWRDVKLDWDREISQTQKALDLLRKVEKREISWEVIRETARLAGIREHYTIMQEHDDAETRLNSTLIQKYLQGTHDEQGDVKVASEEVNNVKKRKRRTKKQIEEDKRRQQNLKLEDVNDEVKVEIEEEEEKEEEKGKF</sequence>
<dbReference type="EnsemblMetazoa" id="CJA15498.1">
    <property type="protein sequence ID" value="CJA15498.1"/>
    <property type="gene ID" value="WBGene00134702"/>
</dbReference>
<dbReference type="InterPro" id="IPR011009">
    <property type="entry name" value="Kinase-like_dom_sf"/>
</dbReference>
<evidence type="ECO:0000256" key="1">
    <source>
        <dbReference type="SAM" id="MobiDB-lite"/>
    </source>
</evidence>
<accession>A0A8R1E0L9</accession>
<protein>
    <recommendedName>
        <fullName evidence="4">Protein kinase domain-containing protein</fullName>
    </recommendedName>
</protein>
<feature type="region of interest" description="Disordered" evidence="1">
    <location>
        <begin position="472"/>
        <end position="491"/>
    </location>
</feature>
<feature type="region of interest" description="Disordered" evidence="1">
    <location>
        <begin position="441"/>
        <end position="466"/>
    </location>
</feature>
<evidence type="ECO:0008006" key="4">
    <source>
        <dbReference type="Google" id="ProtNLM"/>
    </source>
</evidence>
<evidence type="ECO:0000313" key="3">
    <source>
        <dbReference type="Proteomes" id="UP000005237"/>
    </source>
</evidence>
<reference evidence="2" key="2">
    <citation type="submission" date="2022-06" db="UniProtKB">
        <authorList>
            <consortium name="EnsemblMetazoa"/>
        </authorList>
    </citation>
    <scope>IDENTIFICATION</scope>
    <source>
        <strain evidence="2">DF5081</strain>
    </source>
</reference>
<proteinExistence type="predicted"/>
<dbReference type="PANTHER" id="PTHR11909">
    <property type="entry name" value="CASEIN KINASE-RELATED"/>
    <property type="match status" value="1"/>
</dbReference>
<dbReference type="InterPro" id="IPR050235">
    <property type="entry name" value="CK1_Ser-Thr_kinase"/>
</dbReference>
<keyword evidence="3" id="KW-1185">Reference proteome</keyword>
<dbReference type="Proteomes" id="UP000005237">
    <property type="component" value="Unassembled WGS sequence"/>
</dbReference>
<dbReference type="AlphaFoldDB" id="A0A8R1E0L9"/>
<dbReference type="SUPFAM" id="SSF56112">
    <property type="entry name" value="Protein kinase-like (PK-like)"/>
    <property type="match status" value="1"/>
</dbReference>
<feature type="compositionally biased region" description="Basic and acidic residues" evidence="1">
    <location>
        <begin position="453"/>
        <end position="466"/>
    </location>
</feature>
<evidence type="ECO:0000313" key="2">
    <source>
        <dbReference type="EnsemblMetazoa" id="CJA15498.1"/>
    </source>
</evidence>
<dbReference type="Gene3D" id="1.10.510.10">
    <property type="entry name" value="Transferase(Phosphotransferase) domain 1"/>
    <property type="match status" value="1"/>
</dbReference>